<evidence type="ECO:0000256" key="1">
    <source>
        <dbReference type="SAM" id="Phobius"/>
    </source>
</evidence>
<dbReference type="EMBL" id="PCWS01000053">
    <property type="protein sequence ID" value="PIR08578.1"/>
    <property type="molecule type" value="Genomic_DNA"/>
</dbReference>
<protein>
    <recommendedName>
        <fullName evidence="4">DUF4012 domain-containing protein</fullName>
    </recommendedName>
</protein>
<name>A0A2H0NI84_9BACT</name>
<sequence>MIQGFQKIVLSDNKIKSNSKQNTVSTHKILKSIGIIFSILILFIIISSVAIYIPGRDLYLSVQKSILVAGDAYDAAKKQDIDTAKDRFKDLETDLHIVESNLGKLSWTKYIPFLGSYYTDAEHTIKASINGIQAVIITTETLSPYADLLGLKGKSTFVAGTADERIRTAVDTLDKIIPNIDAIADKITVVGDELNKIDENRYPEKIGKYLVRRKIIDAKNLFSETANLFLEAKPLLKKIPELLGNKESKRYLALFQNDAELRATGGFISAYSVFKVDKGKIQVEKGDDIYKLDASKNKKYPAPSPILKYHKDVNYLELRDSNLSPDYQISMQEFEKMINESVIGFPKFDGIIALDTHVFVSAIKILGDFNIYGRNFTAELDPRCDCPKAIYELEDYSTKPVAYVREDRKDIIGVLMYQIMQRAFGVSPSKYWGRLFQMFLDEAKQKHVLFYFHDADAQKGIESLDFGGKILPYDGDYLHVNDVNFAGAKSNIFVKHIIKQDINIERDGSIIKTLTLTYKNPSPPSNCNLEAGQLCLNGILRNWLRVYVPKGSSLISFTGSEKENVSYEDLGKTVFEGFFTVKPQGSTEAIIKYKLPFKYTDEEYYKLFIQKQPGTEGYEYNVLKNGKEIEKFILSTDKELELRM</sequence>
<keyword evidence="1" id="KW-1133">Transmembrane helix</keyword>
<evidence type="ECO:0000313" key="2">
    <source>
        <dbReference type="EMBL" id="PIR08578.1"/>
    </source>
</evidence>
<dbReference type="Pfam" id="PF13196">
    <property type="entry name" value="DUF4012"/>
    <property type="match status" value="1"/>
</dbReference>
<organism evidence="2 3">
    <name type="scientific">Candidatus Gottesmanbacteria bacterium CG11_big_fil_rev_8_21_14_0_20_37_11</name>
    <dbReference type="NCBI Taxonomy" id="1974575"/>
    <lineage>
        <taxon>Bacteria</taxon>
        <taxon>Candidatus Gottesmaniibacteriota</taxon>
    </lineage>
</organism>
<dbReference type="Proteomes" id="UP000230707">
    <property type="component" value="Unassembled WGS sequence"/>
</dbReference>
<proteinExistence type="predicted"/>
<reference evidence="2 3" key="1">
    <citation type="submission" date="2017-09" db="EMBL/GenBank/DDBJ databases">
        <title>Depth-based differentiation of microbial function through sediment-hosted aquifers and enrichment of novel symbionts in the deep terrestrial subsurface.</title>
        <authorList>
            <person name="Probst A.J."/>
            <person name="Ladd B."/>
            <person name="Jarett J.K."/>
            <person name="Geller-Mcgrath D.E."/>
            <person name="Sieber C.M."/>
            <person name="Emerson J.B."/>
            <person name="Anantharaman K."/>
            <person name="Thomas B.C."/>
            <person name="Malmstrom R."/>
            <person name="Stieglmeier M."/>
            <person name="Klingl A."/>
            <person name="Woyke T."/>
            <person name="Ryan C.M."/>
            <person name="Banfield J.F."/>
        </authorList>
    </citation>
    <scope>NUCLEOTIDE SEQUENCE [LARGE SCALE GENOMIC DNA]</scope>
    <source>
        <strain evidence="2">CG11_big_fil_rev_8_21_14_0_20_37_11</strain>
    </source>
</reference>
<accession>A0A2H0NI84</accession>
<dbReference type="AlphaFoldDB" id="A0A2H0NI84"/>
<comment type="caution">
    <text evidence="2">The sequence shown here is derived from an EMBL/GenBank/DDBJ whole genome shotgun (WGS) entry which is preliminary data.</text>
</comment>
<keyword evidence="1" id="KW-0812">Transmembrane</keyword>
<keyword evidence="1" id="KW-0472">Membrane</keyword>
<evidence type="ECO:0000313" key="3">
    <source>
        <dbReference type="Proteomes" id="UP000230707"/>
    </source>
</evidence>
<feature type="transmembrane region" description="Helical" evidence="1">
    <location>
        <begin position="29"/>
        <end position="53"/>
    </location>
</feature>
<gene>
    <name evidence="2" type="ORF">COV53_02300</name>
</gene>
<evidence type="ECO:0008006" key="4">
    <source>
        <dbReference type="Google" id="ProtNLM"/>
    </source>
</evidence>
<dbReference type="InterPro" id="IPR025101">
    <property type="entry name" value="DUF4012"/>
</dbReference>